<organism evidence="6 7">
    <name type="scientific">Lignipirellula cremea</name>
    <dbReference type="NCBI Taxonomy" id="2528010"/>
    <lineage>
        <taxon>Bacteria</taxon>
        <taxon>Pseudomonadati</taxon>
        <taxon>Planctomycetota</taxon>
        <taxon>Planctomycetia</taxon>
        <taxon>Pirellulales</taxon>
        <taxon>Pirellulaceae</taxon>
        <taxon>Lignipirellula</taxon>
    </lineage>
</organism>
<dbReference type="EMBL" id="CP036433">
    <property type="protein sequence ID" value="QDU96779.1"/>
    <property type="molecule type" value="Genomic_DNA"/>
</dbReference>
<evidence type="ECO:0000256" key="1">
    <source>
        <dbReference type="ARBA" id="ARBA00003761"/>
    </source>
</evidence>
<evidence type="ECO:0000313" key="7">
    <source>
        <dbReference type="Proteomes" id="UP000317648"/>
    </source>
</evidence>
<reference evidence="6 7" key="1">
    <citation type="submission" date="2019-02" db="EMBL/GenBank/DDBJ databases">
        <title>Deep-cultivation of Planctomycetes and their phenomic and genomic characterization uncovers novel biology.</title>
        <authorList>
            <person name="Wiegand S."/>
            <person name="Jogler M."/>
            <person name="Boedeker C."/>
            <person name="Pinto D."/>
            <person name="Vollmers J."/>
            <person name="Rivas-Marin E."/>
            <person name="Kohn T."/>
            <person name="Peeters S.H."/>
            <person name="Heuer A."/>
            <person name="Rast P."/>
            <person name="Oberbeckmann S."/>
            <person name="Bunk B."/>
            <person name="Jeske O."/>
            <person name="Meyerdierks A."/>
            <person name="Storesund J.E."/>
            <person name="Kallscheuer N."/>
            <person name="Luecker S."/>
            <person name="Lage O.M."/>
            <person name="Pohl T."/>
            <person name="Merkel B.J."/>
            <person name="Hornburger P."/>
            <person name="Mueller R.-W."/>
            <person name="Bruemmer F."/>
            <person name="Labrenz M."/>
            <person name="Spormann A.M."/>
            <person name="Op den Camp H."/>
            <person name="Overmann J."/>
            <person name="Amann R."/>
            <person name="Jetten M.S.M."/>
            <person name="Mascher T."/>
            <person name="Medema M.H."/>
            <person name="Devos D.P."/>
            <person name="Kaster A.-K."/>
            <person name="Ovreas L."/>
            <person name="Rohde M."/>
            <person name="Galperin M.Y."/>
            <person name="Jogler C."/>
        </authorList>
    </citation>
    <scope>NUCLEOTIDE SEQUENCE [LARGE SCALE GENOMIC DNA]</scope>
    <source>
        <strain evidence="6 7">Pla85_3_4</strain>
    </source>
</reference>
<dbReference type="RefSeq" id="WP_145055387.1">
    <property type="nucleotide sequence ID" value="NZ_CP036433.1"/>
</dbReference>
<dbReference type="Gene3D" id="2.40.50.100">
    <property type="match status" value="1"/>
</dbReference>
<evidence type="ECO:0000256" key="3">
    <source>
        <dbReference type="ARBA" id="ARBA00023267"/>
    </source>
</evidence>
<comment type="function">
    <text evidence="1 4">This protein is a component of the acetyl coenzyme A carboxylase complex; first, biotin carboxylase catalyzes the carboxylation of the carrier protein and then the transcarboxylase transfers the carboxyl group to form malonyl-CoA.</text>
</comment>
<evidence type="ECO:0000256" key="4">
    <source>
        <dbReference type="RuleBase" id="RU364072"/>
    </source>
</evidence>
<accession>A0A518DY52</accession>
<dbReference type="InterPro" id="IPR050709">
    <property type="entry name" value="Biotin_Carboxyl_Carrier/Decarb"/>
</dbReference>
<evidence type="ECO:0000313" key="6">
    <source>
        <dbReference type="EMBL" id="QDU96779.1"/>
    </source>
</evidence>
<dbReference type="SUPFAM" id="SSF51230">
    <property type="entry name" value="Single hybrid motif"/>
    <property type="match status" value="1"/>
</dbReference>
<dbReference type="GO" id="GO:0006633">
    <property type="term" value="P:fatty acid biosynthetic process"/>
    <property type="evidence" value="ECO:0007669"/>
    <property type="project" value="UniProtKB-UniPathway"/>
</dbReference>
<dbReference type="InterPro" id="IPR000089">
    <property type="entry name" value="Biotin_lipoyl"/>
</dbReference>
<evidence type="ECO:0000259" key="5">
    <source>
        <dbReference type="PROSITE" id="PS50968"/>
    </source>
</evidence>
<name>A0A518DY52_9BACT</name>
<dbReference type="AlphaFoldDB" id="A0A518DY52"/>
<comment type="pathway">
    <text evidence="4">Lipid metabolism; fatty acid biosynthesis.</text>
</comment>
<dbReference type="PRINTS" id="PR01071">
    <property type="entry name" value="ACOABIOTINCC"/>
</dbReference>
<feature type="domain" description="Lipoyl-binding" evidence="5">
    <location>
        <begin position="84"/>
        <end position="160"/>
    </location>
</feature>
<dbReference type="PANTHER" id="PTHR45266:SF3">
    <property type="entry name" value="OXALOACETATE DECARBOXYLASE ALPHA CHAIN"/>
    <property type="match status" value="1"/>
</dbReference>
<dbReference type="Proteomes" id="UP000317648">
    <property type="component" value="Chromosome"/>
</dbReference>
<keyword evidence="3 4" id="KW-0092">Biotin</keyword>
<protein>
    <recommendedName>
        <fullName evidence="2 4">Biotin carboxyl carrier protein of acetyl-CoA carboxylase</fullName>
    </recommendedName>
</protein>
<gene>
    <name evidence="6" type="primary">accB</name>
    <name evidence="6" type="ORF">Pla8534_46000</name>
</gene>
<dbReference type="UniPathway" id="UPA00094"/>
<dbReference type="GO" id="GO:0003989">
    <property type="term" value="F:acetyl-CoA carboxylase activity"/>
    <property type="evidence" value="ECO:0007669"/>
    <property type="project" value="InterPro"/>
</dbReference>
<proteinExistence type="predicted"/>
<dbReference type="OrthoDB" id="9811735at2"/>
<keyword evidence="4" id="KW-0443">Lipid metabolism</keyword>
<dbReference type="CDD" id="cd06850">
    <property type="entry name" value="biotinyl_domain"/>
    <property type="match status" value="1"/>
</dbReference>
<dbReference type="InterPro" id="IPR001249">
    <property type="entry name" value="AcCoA_biotinCC"/>
</dbReference>
<keyword evidence="7" id="KW-1185">Reference proteome</keyword>
<evidence type="ECO:0000256" key="2">
    <source>
        <dbReference type="ARBA" id="ARBA00017562"/>
    </source>
</evidence>
<keyword evidence="4" id="KW-0444">Lipid biosynthesis</keyword>
<keyword evidence="4" id="KW-0275">Fatty acid biosynthesis</keyword>
<dbReference type="GO" id="GO:0009317">
    <property type="term" value="C:acetyl-CoA carboxylase complex"/>
    <property type="evidence" value="ECO:0007669"/>
    <property type="project" value="InterPro"/>
</dbReference>
<dbReference type="InterPro" id="IPR011053">
    <property type="entry name" value="Single_hybrid_motif"/>
</dbReference>
<dbReference type="KEGG" id="lcre:Pla8534_46000"/>
<sequence length="162" mass="17183">MADSPAGGESPVFSVDTVRSLIELMLQHDINEIDLREDERRIRLRRGQPGGPPVLVQAAPSAPAVSAAPPVAGPLAVDTSEDHLTVIKSPMIGTFYAAPNPDASPYVKVGDHIGPETTVCMIESMKMFTEVPAETSGKVVAVLVKNGDSVDVNRPLFKIDPS</sequence>
<dbReference type="PROSITE" id="PS50968">
    <property type="entry name" value="BIOTINYL_LIPOYL"/>
    <property type="match status" value="1"/>
</dbReference>
<keyword evidence="4" id="KW-0276">Fatty acid metabolism</keyword>
<dbReference type="Pfam" id="PF00364">
    <property type="entry name" value="Biotin_lipoyl"/>
    <property type="match status" value="1"/>
</dbReference>
<dbReference type="NCBIfam" id="TIGR00531">
    <property type="entry name" value="BCCP"/>
    <property type="match status" value="1"/>
</dbReference>
<dbReference type="PANTHER" id="PTHR45266">
    <property type="entry name" value="OXALOACETATE DECARBOXYLASE ALPHA CHAIN"/>
    <property type="match status" value="1"/>
</dbReference>